<dbReference type="Proteomes" id="UP000799302">
    <property type="component" value="Unassembled WGS sequence"/>
</dbReference>
<reference evidence="1" key="1">
    <citation type="journal article" date="2020" name="Stud. Mycol.">
        <title>101 Dothideomycetes genomes: a test case for predicting lifestyles and emergence of pathogens.</title>
        <authorList>
            <person name="Haridas S."/>
            <person name="Albert R."/>
            <person name="Binder M."/>
            <person name="Bloem J."/>
            <person name="Labutti K."/>
            <person name="Salamov A."/>
            <person name="Andreopoulos B."/>
            <person name="Baker S."/>
            <person name="Barry K."/>
            <person name="Bills G."/>
            <person name="Bluhm B."/>
            <person name="Cannon C."/>
            <person name="Castanera R."/>
            <person name="Culley D."/>
            <person name="Daum C."/>
            <person name="Ezra D."/>
            <person name="Gonzalez J."/>
            <person name="Henrissat B."/>
            <person name="Kuo A."/>
            <person name="Liang C."/>
            <person name="Lipzen A."/>
            <person name="Lutzoni F."/>
            <person name="Magnuson J."/>
            <person name="Mondo S."/>
            <person name="Nolan M."/>
            <person name="Ohm R."/>
            <person name="Pangilinan J."/>
            <person name="Park H.-J."/>
            <person name="Ramirez L."/>
            <person name="Alfaro M."/>
            <person name="Sun H."/>
            <person name="Tritt A."/>
            <person name="Yoshinaga Y."/>
            <person name="Zwiers L.-H."/>
            <person name="Turgeon B."/>
            <person name="Goodwin S."/>
            <person name="Spatafora J."/>
            <person name="Crous P."/>
            <person name="Grigoriev I."/>
        </authorList>
    </citation>
    <scope>NUCLEOTIDE SEQUENCE</scope>
    <source>
        <strain evidence="1">CBS 115976</strain>
    </source>
</reference>
<dbReference type="AlphaFoldDB" id="A0A6A6UK69"/>
<name>A0A6A6UK69_9PEZI</name>
<accession>A0A6A6UK69</accession>
<keyword evidence="2" id="KW-1185">Reference proteome</keyword>
<gene>
    <name evidence="1" type="ORF">BT63DRAFT_450660</name>
</gene>
<dbReference type="EMBL" id="MU004231">
    <property type="protein sequence ID" value="KAF2672639.1"/>
    <property type="molecule type" value="Genomic_DNA"/>
</dbReference>
<evidence type="ECO:0000313" key="1">
    <source>
        <dbReference type="EMBL" id="KAF2672639.1"/>
    </source>
</evidence>
<organism evidence="1 2">
    <name type="scientific">Microthyrium microscopicum</name>
    <dbReference type="NCBI Taxonomy" id="703497"/>
    <lineage>
        <taxon>Eukaryota</taxon>
        <taxon>Fungi</taxon>
        <taxon>Dikarya</taxon>
        <taxon>Ascomycota</taxon>
        <taxon>Pezizomycotina</taxon>
        <taxon>Dothideomycetes</taxon>
        <taxon>Dothideomycetes incertae sedis</taxon>
        <taxon>Microthyriales</taxon>
        <taxon>Microthyriaceae</taxon>
        <taxon>Microthyrium</taxon>
    </lineage>
</organism>
<evidence type="ECO:0000313" key="2">
    <source>
        <dbReference type="Proteomes" id="UP000799302"/>
    </source>
</evidence>
<sequence length="114" mass="12024">MPIFTRQVHQQYRSASSKLLPCFVSGTSQSASPILSTALSTATFAVLGLVCSFNHAEVLANTNPVSDSAITSIANVCSVVYSINADDFRKYITGAQVITSMQSGIKEKASGGYP</sequence>
<protein>
    <submittedName>
        <fullName evidence="1">Uncharacterized protein</fullName>
    </submittedName>
</protein>
<proteinExistence type="predicted"/>